<evidence type="ECO:0000313" key="1">
    <source>
        <dbReference type="EMBL" id="SAL60738.1"/>
    </source>
</evidence>
<dbReference type="STRING" id="326475.AWB66_03486"/>
<dbReference type="RefSeq" id="WP_159462914.1">
    <property type="nucleotide sequence ID" value="NZ_FCNZ02000012.1"/>
</dbReference>
<proteinExistence type="predicted"/>
<dbReference type="EMBL" id="FCNZ02000012">
    <property type="protein sequence ID" value="SAL60738.1"/>
    <property type="molecule type" value="Genomic_DNA"/>
</dbReference>
<name>A0A158IVY8_9BURK</name>
<accession>A0A158IVY8</accession>
<organism evidence="1 2">
    <name type="scientific">Caballeronia telluris</name>
    <dbReference type="NCBI Taxonomy" id="326475"/>
    <lineage>
        <taxon>Bacteria</taxon>
        <taxon>Pseudomonadati</taxon>
        <taxon>Pseudomonadota</taxon>
        <taxon>Betaproteobacteria</taxon>
        <taxon>Burkholderiales</taxon>
        <taxon>Burkholderiaceae</taxon>
        <taxon>Caballeronia</taxon>
    </lineage>
</organism>
<dbReference type="Proteomes" id="UP000054717">
    <property type="component" value="Unassembled WGS sequence"/>
</dbReference>
<protein>
    <submittedName>
        <fullName evidence="1">Uncharacterized protein</fullName>
    </submittedName>
</protein>
<keyword evidence="2" id="KW-1185">Reference proteome</keyword>
<sequence length="52" mass="5670">MFDLMMQSVLLLSAGALGTCAISDLFSRDVLSRAGRHGRYADLSDFHGGPRR</sequence>
<gene>
    <name evidence="1" type="ORF">AWB66_03486</name>
</gene>
<dbReference type="AlphaFoldDB" id="A0A158IVY8"/>
<evidence type="ECO:0000313" key="2">
    <source>
        <dbReference type="Proteomes" id="UP000054717"/>
    </source>
</evidence>
<comment type="caution">
    <text evidence="1">The sequence shown here is derived from an EMBL/GenBank/DDBJ whole genome shotgun (WGS) entry which is preliminary data.</text>
</comment>
<reference evidence="1" key="1">
    <citation type="submission" date="2016-01" db="EMBL/GenBank/DDBJ databases">
        <authorList>
            <person name="Peeters Charlotte."/>
        </authorList>
    </citation>
    <scope>NUCLEOTIDE SEQUENCE</scope>
    <source>
        <strain evidence="1">LMG 22936</strain>
    </source>
</reference>